<dbReference type="Proteomes" id="UP001626550">
    <property type="component" value="Unassembled WGS sequence"/>
</dbReference>
<dbReference type="AlphaFoldDB" id="A0ABD2QA00"/>
<dbReference type="CDD" id="cd20237">
    <property type="entry name" value="PFM_LIN24-like"/>
    <property type="match status" value="1"/>
</dbReference>
<name>A0ABD2QA00_9PLAT</name>
<evidence type="ECO:0008006" key="3">
    <source>
        <dbReference type="Google" id="ProtNLM"/>
    </source>
</evidence>
<comment type="caution">
    <text evidence="1">The sequence shown here is derived from an EMBL/GenBank/DDBJ whole genome shotgun (WGS) entry which is preliminary data.</text>
</comment>
<sequence>MDMEISDKRLDVNDSNQFSAFDLKAFLVEVFKDLYETTRSRSMPKSDSRKLIFNLDFQDVMVTHEDPVYNMGDIIKIPQGKSIFSTSFTNNTDSEQNYEIHVERTTVSTAEIELTSGHTTVMEVGMELKIPGDILTANVGFSKELNLECTKTQSVDQEINWGVNANIKVKPGHKVTAHAIVKEEKRECKFTMRTKLQGTIRCVYTDASKENRFVQMTEGKIGNLFQRHLGLAKKMAGGVLIVTEKVNDTTIVTMETRGRIQFRYGVQQDVTVTQDKL</sequence>
<dbReference type="Gene3D" id="2.170.15.10">
    <property type="entry name" value="Proaerolysin, chain A, domain 3"/>
    <property type="match status" value="1"/>
</dbReference>
<proteinExistence type="predicted"/>
<reference evidence="1 2" key="1">
    <citation type="submission" date="2024-11" db="EMBL/GenBank/DDBJ databases">
        <title>Adaptive evolution of stress response genes in parasites aligns with host niche diversity.</title>
        <authorList>
            <person name="Hahn C."/>
            <person name="Resl P."/>
        </authorList>
    </citation>
    <scope>NUCLEOTIDE SEQUENCE [LARGE SCALE GENOMIC DNA]</scope>
    <source>
        <strain evidence="1">EGGRZ-B1_66</strain>
        <tissue evidence="1">Body</tissue>
    </source>
</reference>
<dbReference type="PANTHER" id="PTHR39369:SF6">
    <property type="entry name" value="LIN-24 (TWENTY-FOUR) LIKE"/>
    <property type="match status" value="1"/>
</dbReference>
<evidence type="ECO:0000313" key="1">
    <source>
        <dbReference type="EMBL" id="KAL3316062.1"/>
    </source>
</evidence>
<accession>A0ABD2QA00</accession>
<evidence type="ECO:0000313" key="2">
    <source>
        <dbReference type="Proteomes" id="UP001626550"/>
    </source>
</evidence>
<dbReference type="EMBL" id="JBJKFK010000610">
    <property type="protein sequence ID" value="KAL3316062.1"/>
    <property type="molecule type" value="Genomic_DNA"/>
</dbReference>
<gene>
    <name evidence="1" type="ORF">Ciccas_005298</name>
</gene>
<dbReference type="PANTHER" id="PTHR39369">
    <property type="entry name" value="LIN-24 (TWENTY-FOUR) LIKE"/>
    <property type="match status" value="1"/>
</dbReference>
<keyword evidence="2" id="KW-1185">Reference proteome</keyword>
<organism evidence="1 2">
    <name type="scientific">Cichlidogyrus casuarinus</name>
    <dbReference type="NCBI Taxonomy" id="1844966"/>
    <lineage>
        <taxon>Eukaryota</taxon>
        <taxon>Metazoa</taxon>
        <taxon>Spiralia</taxon>
        <taxon>Lophotrochozoa</taxon>
        <taxon>Platyhelminthes</taxon>
        <taxon>Monogenea</taxon>
        <taxon>Monopisthocotylea</taxon>
        <taxon>Dactylogyridea</taxon>
        <taxon>Ancyrocephalidae</taxon>
        <taxon>Cichlidogyrus</taxon>
    </lineage>
</organism>
<dbReference type="SUPFAM" id="SSF56973">
    <property type="entry name" value="Aerolisin/ETX pore-forming domain"/>
    <property type="match status" value="1"/>
</dbReference>
<protein>
    <recommendedName>
        <fullName evidence="3">Adhesin domain-containing protein</fullName>
    </recommendedName>
</protein>